<evidence type="ECO:0000313" key="2">
    <source>
        <dbReference type="Proteomes" id="UP000000305"/>
    </source>
</evidence>
<organism evidence="1 2">
    <name type="scientific">Daphnia pulex</name>
    <name type="common">Water flea</name>
    <dbReference type="NCBI Taxonomy" id="6669"/>
    <lineage>
        <taxon>Eukaryota</taxon>
        <taxon>Metazoa</taxon>
        <taxon>Ecdysozoa</taxon>
        <taxon>Arthropoda</taxon>
        <taxon>Crustacea</taxon>
        <taxon>Branchiopoda</taxon>
        <taxon>Diplostraca</taxon>
        <taxon>Cladocera</taxon>
        <taxon>Anomopoda</taxon>
        <taxon>Daphniidae</taxon>
        <taxon>Daphnia</taxon>
    </lineage>
</organism>
<dbReference type="AlphaFoldDB" id="E9I216"/>
<reference evidence="1 2" key="1">
    <citation type="journal article" date="2011" name="Science">
        <title>The ecoresponsive genome of Daphnia pulex.</title>
        <authorList>
            <person name="Colbourne J.K."/>
            <person name="Pfrender M.E."/>
            <person name="Gilbert D."/>
            <person name="Thomas W.K."/>
            <person name="Tucker A."/>
            <person name="Oakley T.H."/>
            <person name="Tokishita S."/>
            <person name="Aerts A."/>
            <person name="Arnold G.J."/>
            <person name="Basu M.K."/>
            <person name="Bauer D.J."/>
            <person name="Caceres C.E."/>
            <person name="Carmel L."/>
            <person name="Casola C."/>
            <person name="Choi J.H."/>
            <person name="Detter J.C."/>
            <person name="Dong Q."/>
            <person name="Dusheyko S."/>
            <person name="Eads B.D."/>
            <person name="Frohlich T."/>
            <person name="Geiler-Samerotte K.A."/>
            <person name="Gerlach D."/>
            <person name="Hatcher P."/>
            <person name="Jogdeo S."/>
            <person name="Krijgsveld J."/>
            <person name="Kriventseva E.V."/>
            <person name="Kultz D."/>
            <person name="Laforsch C."/>
            <person name="Lindquist E."/>
            <person name="Lopez J."/>
            <person name="Manak J.R."/>
            <person name="Muller J."/>
            <person name="Pangilinan J."/>
            <person name="Patwardhan R.P."/>
            <person name="Pitluck S."/>
            <person name="Pritham E.J."/>
            <person name="Rechtsteiner A."/>
            <person name="Rho M."/>
            <person name="Rogozin I.B."/>
            <person name="Sakarya O."/>
            <person name="Salamov A."/>
            <person name="Schaack S."/>
            <person name="Shapiro H."/>
            <person name="Shiga Y."/>
            <person name="Skalitzky C."/>
            <person name="Smith Z."/>
            <person name="Souvorov A."/>
            <person name="Sung W."/>
            <person name="Tang Z."/>
            <person name="Tsuchiya D."/>
            <person name="Tu H."/>
            <person name="Vos H."/>
            <person name="Wang M."/>
            <person name="Wolf Y.I."/>
            <person name="Yamagata H."/>
            <person name="Yamada T."/>
            <person name="Ye Y."/>
            <person name="Shaw J.R."/>
            <person name="Andrews J."/>
            <person name="Crease T.J."/>
            <person name="Tang H."/>
            <person name="Lucas S.M."/>
            <person name="Robertson H.M."/>
            <person name="Bork P."/>
            <person name="Koonin E.V."/>
            <person name="Zdobnov E.M."/>
            <person name="Grigoriev I.V."/>
            <person name="Lynch M."/>
            <person name="Boore J.L."/>
        </authorList>
    </citation>
    <scope>NUCLEOTIDE SEQUENCE [LARGE SCALE GENOMIC DNA]</scope>
</reference>
<name>E9I216_DAPPU</name>
<dbReference type="HOGENOM" id="CLU_2608433_0_0_1"/>
<keyword evidence="2" id="KW-1185">Reference proteome</keyword>
<dbReference type="Proteomes" id="UP000000305">
    <property type="component" value="Unassembled WGS sequence"/>
</dbReference>
<dbReference type="KEGG" id="dpx:DAPPUDRAFT_302461"/>
<sequence>MVIDLFSSFTFLRKSFDESRKLLIFYLKYSSVNVFFFKAFSDGTLYNNTELCIVEFAKTNLIAPFLPSSPTELSSNGNS</sequence>
<proteinExistence type="predicted"/>
<protein>
    <submittedName>
        <fullName evidence="1">Uncharacterized protein</fullName>
    </submittedName>
</protein>
<gene>
    <name evidence="1" type="ORF">DAPPUDRAFT_302461</name>
</gene>
<accession>E9I216</accession>
<dbReference type="EMBL" id="GL733952">
    <property type="protein sequence ID" value="EFX61965.1"/>
    <property type="molecule type" value="Genomic_DNA"/>
</dbReference>
<dbReference type="InParanoid" id="E9I216"/>
<evidence type="ECO:0000313" key="1">
    <source>
        <dbReference type="EMBL" id="EFX61965.1"/>
    </source>
</evidence>